<keyword evidence="1" id="KW-0677">Repeat</keyword>
<evidence type="ECO:0000256" key="3">
    <source>
        <dbReference type="PROSITE-ProRule" id="PRU00023"/>
    </source>
</evidence>
<feature type="repeat" description="ANK" evidence="3">
    <location>
        <begin position="302"/>
        <end position="328"/>
    </location>
</feature>
<feature type="domain" description="F-box" evidence="4">
    <location>
        <begin position="103"/>
        <end position="151"/>
    </location>
</feature>
<dbReference type="Gene3D" id="1.25.40.20">
    <property type="entry name" value="Ankyrin repeat-containing domain"/>
    <property type="match status" value="1"/>
</dbReference>
<dbReference type="AlphaFoldDB" id="A0A7S1NMM3"/>
<gene>
    <name evidence="5" type="ORF">EGYM00392_LOCUS40119</name>
</gene>
<protein>
    <recommendedName>
        <fullName evidence="4">F-box domain-containing protein</fullName>
    </recommendedName>
</protein>
<dbReference type="Pfam" id="PF12796">
    <property type="entry name" value="Ank_2"/>
    <property type="match status" value="1"/>
</dbReference>
<dbReference type="PROSITE" id="PS50297">
    <property type="entry name" value="ANK_REP_REGION"/>
    <property type="match status" value="1"/>
</dbReference>
<dbReference type="InterPro" id="IPR050889">
    <property type="entry name" value="Dendritic_Spine_Reg/Scaffold"/>
</dbReference>
<sequence>MGLLRTAWGKFLRWLRRVLWRRMLTKRHIVEYCDICLALVWKSGRLECHNCAALCCQKCSREPLDFERCNHQQLRICKLCNSKLNRLRFGEPASGKRKCGPNPATRMPLPGELLQTVMEFTDTSDTLCRLQLVCRGWYETVQDLDVVWRAHLLQKWHISNRHSYSTFRDAAMAVGRYMDDKGQPSLCSASARGDGDAVGLLLHNDWHMQQAREPGQLPPWTADRQGSVCDCRHHKGPQDFAAERGHVYVLGLLLSHGYHKQYPQGHKSPLHYTCMHGHYGAAQLLIQSLSPGPQQLDVADEQGLTPLDHAIRCDHPRLVELLVRSGAQSCCQATVDCKVDNSKWYTLLFAVLQGLPDLLASCFQTADLDAIHFIVRCCGATRISSLIAREDLHEHAMQLLGNASRLEPSLHELKGYLQFSSTKCGPYIEQTLFLLSPR</sequence>
<dbReference type="PANTHER" id="PTHR24166">
    <property type="entry name" value="ROLLING PEBBLES, ISOFORM B"/>
    <property type="match status" value="1"/>
</dbReference>
<evidence type="ECO:0000259" key="4">
    <source>
        <dbReference type="PROSITE" id="PS50181"/>
    </source>
</evidence>
<evidence type="ECO:0000313" key="5">
    <source>
        <dbReference type="EMBL" id="CAD9028982.1"/>
    </source>
</evidence>
<dbReference type="InterPro" id="IPR002110">
    <property type="entry name" value="Ankyrin_rpt"/>
</dbReference>
<dbReference type="SMART" id="SM00248">
    <property type="entry name" value="ANK"/>
    <property type="match status" value="3"/>
</dbReference>
<reference evidence="5" key="1">
    <citation type="submission" date="2021-01" db="EMBL/GenBank/DDBJ databases">
        <authorList>
            <person name="Corre E."/>
            <person name="Pelletier E."/>
            <person name="Niang G."/>
            <person name="Scheremetjew M."/>
            <person name="Finn R."/>
            <person name="Kale V."/>
            <person name="Holt S."/>
            <person name="Cochrane G."/>
            <person name="Meng A."/>
            <person name="Brown T."/>
            <person name="Cohen L."/>
        </authorList>
    </citation>
    <scope>NUCLEOTIDE SEQUENCE</scope>
    <source>
        <strain evidence="5">NIES-381</strain>
    </source>
</reference>
<dbReference type="PROSITE" id="PS50181">
    <property type="entry name" value="FBOX"/>
    <property type="match status" value="1"/>
</dbReference>
<dbReference type="SUPFAM" id="SSF48403">
    <property type="entry name" value="Ankyrin repeat"/>
    <property type="match status" value="1"/>
</dbReference>
<dbReference type="InterPro" id="IPR036047">
    <property type="entry name" value="F-box-like_dom_sf"/>
</dbReference>
<evidence type="ECO:0000256" key="2">
    <source>
        <dbReference type="ARBA" id="ARBA00023043"/>
    </source>
</evidence>
<dbReference type="Pfam" id="PF12937">
    <property type="entry name" value="F-box-like"/>
    <property type="match status" value="1"/>
</dbReference>
<keyword evidence="2 3" id="KW-0040">ANK repeat</keyword>
<dbReference type="SUPFAM" id="SSF81383">
    <property type="entry name" value="F-box domain"/>
    <property type="match status" value="1"/>
</dbReference>
<evidence type="ECO:0000256" key="1">
    <source>
        <dbReference type="ARBA" id="ARBA00022737"/>
    </source>
</evidence>
<dbReference type="Gene3D" id="1.20.1280.50">
    <property type="match status" value="1"/>
</dbReference>
<name>A0A7S1NMM3_9EUGL</name>
<proteinExistence type="predicted"/>
<dbReference type="InterPro" id="IPR001810">
    <property type="entry name" value="F-box_dom"/>
</dbReference>
<dbReference type="SMART" id="SM00256">
    <property type="entry name" value="FBOX"/>
    <property type="match status" value="1"/>
</dbReference>
<dbReference type="InterPro" id="IPR036770">
    <property type="entry name" value="Ankyrin_rpt-contain_sf"/>
</dbReference>
<dbReference type="PROSITE" id="PS50088">
    <property type="entry name" value="ANK_REPEAT"/>
    <property type="match status" value="1"/>
</dbReference>
<accession>A0A7S1NMM3</accession>
<dbReference type="EMBL" id="HBGA01107783">
    <property type="protein sequence ID" value="CAD9028982.1"/>
    <property type="molecule type" value="Transcribed_RNA"/>
</dbReference>
<dbReference type="PANTHER" id="PTHR24166:SF48">
    <property type="entry name" value="PROTEIN VAPYRIN"/>
    <property type="match status" value="1"/>
</dbReference>
<organism evidence="5">
    <name type="scientific">Eutreptiella gymnastica</name>
    <dbReference type="NCBI Taxonomy" id="73025"/>
    <lineage>
        <taxon>Eukaryota</taxon>
        <taxon>Discoba</taxon>
        <taxon>Euglenozoa</taxon>
        <taxon>Euglenida</taxon>
        <taxon>Spirocuta</taxon>
        <taxon>Euglenophyceae</taxon>
        <taxon>Eutreptiales</taxon>
        <taxon>Eutreptiaceae</taxon>
        <taxon>Eutreptiella</taxon>
    </lineage>
</organism>